<comment type="caution">
    <text evidence="1">The sequence shown here is derived from an EMBL/GenBank/DDBJ whole genome shotgun (WGS) entry which is preliminary data.</text>
</comment>
<evidence type="ECO:0000313" key="2">
    <source>
        <dbReference type="Proteomes" id="UP001358586"/>
    </source>
</evidence>
<accession>A0ABR0QW67</accession>
<dbReference type="EMBL" id="JARKNE010000002">
    <property type="protein sequence ID" value="KAK5843229.1"/>
    <property type="molecule type" value="Genomic_DNA"/>
</dbReference>
<organism evidence="1 2">
    <name type="scientific">Gossypium arboreum</name>
    <name type="common">Tree cotton</name>
    <name type="synonym">Gossypium nanking</name>
    <dbReference type="NCBI Taxonomy" id="29729"/>
    <lineage>
        <taxon>Eukaryota</taxon>
        <taxon>Viridiplantae</taxon>
        <taxon>Streptophyta</taxon>
        <taxon>Embryophyta</taxon>
        <taxon>Tracheophyta</taxon>
        <taxon>Spermatophyta</taxon>
        <taxon>Magnoliopsida</taxon>
        <taxon>eudicotyledons</taxon>
        <taxon>Gunneridae</taxon>
        <taxon>Pentapetalae</taxon>
        <taxon>rosids</taxon>
        <taxon>malvids</taxon>
        <taxon>Malvales</taxon>
        <taxon>Malvaceae</taxon>
        <taxon>Malvoideae</taxon>
        <taxon>Gossypium</taxon>
    </lineage>
</organism>
<reference evidence="1 2" key="1">
    <citation type="submission" date="2023-03" db="EMBL/GenBank/DDBJ databases">
        <title>WGS of Gossypium arboreum.</title>
        <authorList>
            <person name="Yu D."/>
        </authorList>
    </citation>
    <scope>NUCLEOTIDE SEQUENCE [LARGE SCALE GENOMIC DNA]</scope>
    <source>
        <tissue evidence="1">Leaf</tissue>
    </source>
</reference>
<name>A0ABR0QW67_GOSAR</name>
<keyword evidence="2" id="KW-1185">Reference proteome</keyword>
<evidence type="ECO:0000313" key="1">
    <source>
        <dbReference type="EMBL" id="KAK5843229.1"/>
    </source>
</evidence>
<evidence type="ECO:0008006" key="3">
    <source>
        <dbReference type="Google" id="ProtNLM"/>
    </source>
</evidence>
<proteinExistence type="predicted"/>
<gene>
    <name evidence="1" type="ORF">PVK06_005678</name>
</gene>
<dbReference type="Proteomes" id="UP001358586">
    <property type="component" value="Chromosome 2"/>
</dbReference>
<sequence>MERWIMESLLETKTGLWLVVSGSGGIKDYSLIAEWAEMVAFEESLKVAKRLKKQNIIWEFDYANLVF</sequence>
<protein>
    <recommendedName>
        <fullName evidence="3">RNase H type-1 domain-containing protein</fullName>
    </recommendedName>
</protein>